<proteinExistence type="predicted"/>
<sequence>MMWRVAIRPPCTALPSRQLALATRKSPAVPSTTINPPRRYVNTLRVWTLYDCSGIQQSREDEVMADMWRRWKATRRKPVTANLAVTQYSLDESWTAFVRRWNSKSHFGELLPYRKEQRRKYGLSDLREKVCTMCWNAGRPYCYLRRCKGCQFRRGEQAPTRDEWELILAQYPMTVEELP</sequence>
<reference evidence="1" key="1">
    <citation type="submission" date="2021-11" db="EMBL/GenBank/DDBJ databases">
        <authorList>
            <person name="Islam A."/>
            <person name="Islam S."/>
            <person name="Flora M.S."/>
            <person name="Rahman M."/>
            <person name="Ziaur R.M."/>
            <person name="Epstein J.H."/>
            <person name="Hassan M."/>
            <person name="Klassen M."/>
            <person name="Woodard K."/>
            <person name="Webb A."/>
            <person name="Webby R.J."/>
            <person name="El Zowalaty M.E."/>
        </authorList>
    </citation>
    <scope>NUCLEOTIDE SEQUENCE</scope>
    <source>
        <strain evidence="1">Pbs3</strain>
    </source>
</reference>
<gene>
    <name evidence="1" type="ORF">PBS003_LOCUS769</name>
</gene>
<evidence type="ECO:0000313" key="1">
    <source>
        <dbReference type="EMBL" id="CAH0473895.1"/>
    </source>
</evidence>
<protein>
    <submittedName>
        <fullName evidence="1">Uncharacterized protein</fullName>
    </submittedName>
</protein>
<accession>A0AAU9KMW1</accession>
<dbReference type="EMBL" id="CAKKTJ010000090">
    <property type="protein sequence ID" value="CAH0473895.1"/>
    <property type="molecule type" value="Genomic_DNA"/>
</dbReference>
<organism evidence="1 2">
    <name type="scientific">Peronospora belbahrii</name>
    <dbReference type="NCBI Taxonomy" id="622444"/>
    <lineage>
        <taxon>Eukaryota</taxon>
        <taxon>Sar</taxon>
        <taxon>Stramenopiles</taxon>
        <taxon>Oomycota</taxon>
        <taxon>Peronosporomycetes</taxon>
        <taxon>Peronosporales</taxon>
        <taxon>Peronosporaceae</taxon>
        <taxon>Peronospora</taxon>
    </lineage>
</organism>
<dbReference type="AlphaFoldDB" id="A0AAU9KMW1"/>
<comment type="caution">
    <text evidence="1">The sequence shown here is derived from an EMBL/GenBank/DDBJ whole genome shotgun (WGS) entry which is preliminary data.</text>
</comment>
<dbReference type="Proteomes" id="UP001160483">
    <property type="component" value="Unassembled WGS sequence"/>
</dbReference>
<evidence type="ECO:0000313" key="2">
    <source>
        <dbReference type="Proteomes" id="UP001160483"/>
    </source>
</evidence>
<name>A0AAU9KMW1_9STRA</name>